<keyword evidence="1" id="KW-0812">Transmembrane</keyword>
<protein>
    <submittedName>
        <fullName evidence="2">Uncharacterized protein</fullName>
    </submittedName>
</protein>
<evidence type="ECO:0000313" key="2">
    <source>
        <dbReference type="EMBL" id="OLO75078.1"/>
    </source>
</evidence>
<dbReference type="EMBL" id="MSKW01000023">
    <property type="protein sequence ID" value="OLO75078.1"/>
    <property type="molecule type" value="Genomic_DNA"/>
</dbReference>
<accession>A0A1Q8X430</accession>
<gene>
    <name evidence="2" type="ORF">BKH15_10710</name>
</gene>
<dbReference type="AlphaFoldDB" id="A0A1Q8X430"/>
<feature type="transmembrane region" description="Helical" evidence="1">
    <location>
        <begin position="40"/>
        <end position="63"/>
    </location>
</feature>
<sequence length="260" mass="29792">MDHTSRDLERSTKYIEWVPVPARWIERRLLIFTALRNPGYILLHLFLFPFLTMTAGFAAEFLLAATGASNQTTTGAYVLGGLVVASFMAYRLLSFTVFNASGVHIFRFIGCWWWQTDIPWVAFRETARVNLDMGLRTSSGLTPPDTHNLTLHLTTMEEWAGFVEAGVVQGDRSVPVAGLPRRDRLALAEAFEAQHYSWPLDDASTIVPGFVRQSHPDGRRQEAQERIARDWRALIEWAEQKQYLPRRLYPFESYPGFLPW</sequence>
<dbReference type="Proteomes" id="UP000186769">
    <property type="component" value="Unassembled WGS sequence"/>
</dbReference>
<dbReference type="RefSeq" id="WP_075415290.1">
    <property type="nucleotide sequence ID" value="NZ_MSKW01000023.1"/>
</dbReference>
<name>A0A1Q8X430_9ACTO</name>
<comment type="caution">
    <text evidence="2">The sequence shown here is derived from an EMBL/GenBank/DDBJ whole genome shotgun (WGS) entry which is preliminary data.</text>
</comment>
<evidence type="ECO:0000313" key="3">
    <source>
        <dbReference type="Proteomes" id="UP000186769"/>
    </source>
</evidence>
<feature type="transmembrane region" description="Helical" evidence="1">
    <location>
        <begin position="75"/>
        <end position="93"/>
    </location>
</feature>
<keyword evidence="1" id="KW-1133">Transmembrane helix</keyword>
<proteinExistence type="predicted"/>
<reference evidence="2 3" key="1">
    <citation type="submission" date="2016-12" db="EMBL/GenBank/DDBJ databases">
        <title>Genomic comparison of strains in the 'Actinomyces naeslundii' group.</title>
        <authorList>
            <person name="Mughal S.R."/>
            <person name="Do T."/>
            <person name="Gilbert S.C."/>
            <person name="Witherden E.A."/>
            <person name="Didelot X."/>
            <person name="Beighton D."/>
        </authorList>
    </citation>
    <scope>NUCLEOTIDE SEQUENCE [LARGE SCALE GENOMIC DNA]</scope>
    <source>
        <strain evidence="2 3">G53E</strain>
    </source>
</reference>
<organism evidence="2 3">
    <name type="scientific">Actinomyces oris</name>
    <dbReference type="NCBI Taxonomy" id="544580"/>
    <lineage>
        <taxon>Bacteria</taxon>
        <taxon>Bacillati</taxon>
        <taxon>Actinomycetota</taxon>
        <taxon>Actinomycetes</taxon>
        <taxon>Actinomycetales</taxon>
        <taxon>Actinomycetaceae</taxon>
        <taxon>Actinomyces</taxon>
    </lineage>
</organism>
<keyword evidence="1" id="KW-0472">Membrane</keyword>
<evidence type="ECO:0000256" key="1">
    <source>
        <dbReference type="SAM" id="Phobius"/>
    </source>
</evidence>